<dbReference type="Gene3D" id="3.30.1370.60">
    <property type="entry name" value="Hypothetical oxidoreductase yiak, domain 2"/>
    <property type="match status" value="1"/>
</dbReference>
<dbReference type="Pfam" id="PF02615">
    <property type="entry name" value="Ldh_2"/>
    <property type="match status" value="1"/>
</dbReference>
<keyword evidence="2" id="KW-0560">Oxidoreductase</keyword>
<dbReference type="OrthoDB" id="924592at2"/>
<evidence type="ECO:0000256" key="2">
    <source>
        <dbReference type="ARBA" id="ARBA00023002"/>
    </source>
</evidence>
<dbReference type="Gene3D" id="1.10.1530.10">
    <property type="match status" value="1"/>
</dbReference>
<dbReference type="InterPro" id="IPR003767">
    <property type="entry name" value="Malate/L-lactate_DH-like"/>
</dbReference>
<keyword evidence="4" id="KW-1185">Reference proteome</keyword>
<dbReference type="InterPro" id="IPR043143">
    <property type="entry name" value="Mal/L-sulf/L-lact_DH-like_NADP"/>
</dbReference>
<dbReference type="SUPFAM" id="SSF89733">
    <property type="entry name" value="L-sulfolactate dehydrogenase-like"/>
    <property type="match status" value="1"/>
</dbReference>
<accession>A0A158JMB0</accession>
<dbReference type="PANTHER" id="PTHR11091">
    <property type="entry name" value="OXIDOREDUCTASE-RELATED"/>
    <property type="match status" value="1"/>
</dbReference>
<dbReference type="GO" id="GO:0016491">
    <property type="term" value="F:oxidoreductase activity"/>
    <property type="evidence" value="ECO:0007669"/>
    <property type="project" value="UniProtKB-KW"/>
</dbReference>
<gene>
    <name evidence="3" type="ORF">AWB74_04074</name>
</gene>
<dbReference type="InterPro" id="IPR036111">
    <property type="entry name" value="Mal/L-sulfo/L-lacto_DH-like_sf"/>
</dbReference>
<comment type="caution">
    <text evidence="3">The sequence shown here is derived from an EMBL/GenBank/DDBJ whole genome shotgun (WGS) entry which is preliminary data.</text>
</comment>
<sequence length="315" mass="32981">MRFSPDEAHELARRAAMRAGAREDVADSLAKAVVSAERAGKKTVGFAHLIDYLHAFAEGRIDGKATPVVTYPAPALIRVDAQQGIAQLGFDLAFEELMARAKAHGVATFQQHGSYTAGELGYYTRRLAGRGLLAMAVSNAPALMTTAESRKPILGTNPLSFAAPLENGGPLVFDQASSATAFVNVRHAAQAGEAIPEGWALDGAGEPTTDSREALNGALLAFGGARGANIALMVEVLAAGLTGANWSLDAPSFVQGGQSPSVGLCVVAWDAAAGFGTRLQTHIERLAQCGMHIPGRRGSLDELDIPDDIIEQLER</sequence>
<evidence type="ECO:0000256" key="1">
    <source>
        <dbReference type="ARBA" id="ARBA00006056"/>
    </source>
</evidence>
<dbReference type="InterPro" id="IPR043144">
    <property type="entry name" value="Mal/L-sulf/L-lact_DH-like_ah"/>
</dbReference>
<dbReference type="EMBL" id="FCOM02000017">
    <property type="protein sequence ID" value="SAL70032.1"/>
    <property type="molecule type" value="Genomic_DNA"/>
</dbReference>
<dbReference type="Proteomes" id="UP000055019">
    <property type="component" value="Unassembled WGS sequence"/>
</dbReference>
<dbReference type="RefSeq" id="WP_061148519.1">
    <property type="nucleotide sequence ID" value="NZ_FCOM02000017.1"/>
</dbReference>
<evidence type="ECO:0000313" key="4">
    <source>
        <dbReference type="Proteomes" id="UP000055019"/>
    </source>
</evidence>
<proteinExistence type="inferred from homology"/>
<reference evidence="3" key="1">
    <citation type="submission" date="2016-01" db="EMBL/GenBank/DDBJ databases">
        <authorList>
            <person name="Peeters C."/>
        </authorList>
    </citation>
    <scope>NUCLEOTIDE SEQUENCE [LARGE SCALE GENOMIC DNA]</scope>
    <source>
        <strain evidence="3">LMG 29317</strain>
    </source>
</reference>
<organism evidence="3 4">
    <name type="scientific">Caballeronia arvi</name>
    <dbReference type="NCBI Taxonomy" id="1777135"/>
    <lineage>
        <taxon>Bacteria</taxon>
        <taxon>Pseudomonadati</taxon>
        <taxon>Pseudomonadota</taxon>
        <taxon>Betaproteobacteria</taxon>
        <taxon>Burkholderiales</taxon>
        <taxon>Burkholderiaceae</taxon>
        <taxon>Caballeronia</taxon>
    </lineage>
</organism>
<dbReference type="AlphaFoldDB" id="A0A158JMB0"/>
<evidence type="ECO:0000313" key="3">
    <source>
        <dbReference type="EMBL" id="SAL70032.1"/>
    </source>
</evidence>
<protein>
    <submittedName>
        <fullName evidence="3">Malate/L-lactate dehydrogenase</fullName>
    </submittedName>
</protein>
<comment type="similarity">
    <text evidence="1">Belongs to the LDH2/MDH2 oxidoreductase family.</text>
</comment>
<name>A0A158JMB0_9BURK</name>
<dbReference type="PANTHER" id="PTHR11091:SF0">
    <property type="entry name" value="MALATE DEHYDROGENASE"/>
    <property type="match status" value="1"/>
</dbReference>